<evidence type="ECO:0000256" key="4">
    <source>
        <dbReference type="ARBA" id="ARBA00023136"/>
    </source>
</evidence>
<name>A0A1H7L1X1_STIAU</name>
<keyword evidence="3 5" id="KW-1133">Transmembrane helix</keyword>
<dbReference type="InterPro" id="IPR010540">
    <property type="entry name" value="CmpB_TMEM229"/>
</dbReference>
<keyword evidence="2 5" id="KW-0812">Transmembrane</keyword>
<keyword evidence="4 5" id="KW-0472">Membrane</keyword>
<proteinExistence type="predicted"/>
<feature type="transmembrane region" description="Helical" evidence="5">
    <location>
        <begin position="59"/>
        <end position="79"/>
    </location>
</feature>
<dbReference type="OrthoDB" id="5523261at2"/>
<feature type="transmembrane region" description="Helical" evidence="5">
    <location>
        <begin position="91"/>
        <end position="115"/>
    </location>
</feature>
<organism evidence="6 7">
    <name type="scientific">Stigmatella aurantiaca</name>
    <dbReference type="NCBI Taxonomy" id="41"/>
    <lineage>
        <taxon>Bacteria</taxon>
        <taxon>Pseudomonadati</taxon>
        <taxon>Myxococcota</taxon>
        <taxon>Myxococcia</taxon>
        <taxon>Myxococcales</taxon>
        <taxon>Cystobacterineae</taxon>
        <taxon>Archangiaceae</taxon>
        <taxon>Stigmatella</taxon>
    </lineage>
</organism>
<evidence type="ECO:0000256" key="5">
    <source>
        <dbReference type="SAM" id="Phobius"/>
    </source>
</evidence>
<sequence length="188" mass="20108">MIGRGSRSETPPGAGGQPLGPVARFIVYGLVGWCIECLFTSLVDLATGAGDLRLRGYSYLWMHPIWGVGLLLGEQFVGVMKRAGLSRLLRATLGMLLCFAVEYSTGAVLLAVVGLCPWDYSASWASVHGLIRLDYAPYWFLCAWMCEFLFTLVSRVHVWAPVAPAAAEPPAALEAPASLYAGVGAGRG</sequence>
<dbReference type="EMBL" id="FOAP01000003">
    <property type="protein sequence ID" value="SEK92780.1"/>
    <property type="molecule type" value="Genomic_DNA"/>
</dbReference>
<protein>
    <submittedName>
        <fullName evidence="6">Putative ABC-transporter type IV</fullName>
    </submittedName>
</protein>
<dbReference type="PANTHER" id="PTHR31746:SF2">
    <property type="entry name" value="TRANSMEMBRANE PROTEIN 229A"/>
    <property type="match status" value="1"/>
</dbReference>
<dbReference type="Pfam" id="PF06541">
    <property type="entry name" value="ABC_trans_CmpB"/>
    <property type="match status" value="1"/>
</dbReference>
<evidence type="ECO:0000256" key="1">
    <source>
        <dbReference type="ARBA" id="ARBA00004141"/>
    </source>
</evidence>
<evidence type="ECO:0000313" key="6">
    <source>
        <dbReference type="EMBL" id="SEK92780.1"/>
    </source>
</evidence>
<dbReference type="GO" id="GO:0016020">
    <property type="term" value="C:membrane"/>
    <property type="evidence" value="ECO:0007669"/>
    <property type="project" value="UniProtKB-SubCell"/>
</dbReference>
<dbReference type="RefSeq" id="WP_075005719.1">
    <property type="nucleotide sequence ID" value="NZ_FOAP01000003.1"/>
</dbReference>
<gene>
    <name evidence="6" type="ORF">SAMN05444354_10391</name>
</gene>
<comment type="subcellular location">
    <subcellularLocation>
        <location evidence="1">Membrane</location>
        <topology evidence="1">Multi-pass membrane protein</topology>
    </subcellularLocation>
</comment>
<evidence type="ECO:0000256" key="2">
    <source>
        <dbReference type="ARBA" id="ARBA00022692"/>
    </source>
</evidence>
<evidence type="ECO:0000256" key="3">
    <source>
        <dbReference type="ARBA" id="ARBA00022989"/>
    </source>
</evidence>
<feature type="transmembrane region" description="Helical" evidence="5">
    <location>
        <begin position="25"/>
        <end position="47"/>
    </location>
</feature>
<keyword evidence="7" id="KW-1185">Reference proteome</keyword>
<dbReference type="Proteomes" id="UP000182719">
    <property type="component" value="Unassembled WGS sequence"/>
</dbReference>
<dbReference type="AlphaFoldDB" id="A0A1H7L1X1"/>
<dbReference type="PANTHER" id="PTHR31746">
    <property type="entry name" value="TRANSMEMBRANE PROTEIN 229 FAMILY MEMBER"/>
    <property type="match status" value="1"/>
</dbReference>
<evidence type="ECO:0000313" key="7">
    <source>
        <dbReference type="Proteomes" id="UP000182719"/>
    </source>
</evidence>
<feature type="transmembrane region" description="Helical" evidence="5">
    <location>
        <begin position="135"/>
        <end position="153"/>
    </location>
</feature>
<reference evidence="7" key="1">
    <citation type="submission" date="2016-10" db="EMBL/GenBank/DDBJ databases">
        <authorList>
            <person name="Varghese N."/>
            <person name="Submissions S."/>
        </authorList>
    </citation>
    <scope>NUCLEOTIDE SEQUENCE [LARGE SCALE GENOMIC DNA]</scope>
    <source>
        <strain evidence="7">DSM 17044</strain>
    </source>
</reference>
<accession>A0A1H7L1X1</accession>